<evidence type="ECO:0000259" key="3">
    <source>
        <dbReference type="PROSITE" id="PS50181"/>
    </source>
</evidence>
<evidence type="ECO:0000256" key="2">
    <source>
        <dbReference type="SAM" id="MobiDB-lite"/>
    </source>
</evidence>
<comment type="function">
    <text evidence="1">Acts as a component of a SCF E3 ubiquitin ligase complexes.</text>
</comment>
<feature type="region of interest" description="Disordered" evidence="2">
    <location>
        <begin position="249"/>
        <end position="271"/>
    </location>
</feature>
<dbReference type="Proteomes" id="UP001472677">
    <property type="component" value="Unassembled WGS sequence"/>
</dbReference>
<dbReference type="InterPro" id="IPR001810">
    <property type="entry name" value="F-box_dom"/>
</dbReference>
<comment type="subcellular location">
    <subcellularLocation>
        <location evidence="1">Nucleus</location>
    </subcellularLocation>
</comment>
<organism evidence="4 5">
    <name type="scientific">Hibiscus sabdariffa</name>
    <name type="common">roselle</name>
    <dbReference type="NCBI Taxonomy" id="183260"/>
    <lineage>
        <taxon>Eukaryota</taxon>
        <taxon>Viridiplantae</taxon>
        <taxon>Streptophyta</taxon>
        <taxon>Embryophyta</taxon>
        <taxon>Tracheophyta</taxon>
        <taxon>Spermatophyta</taxon>
        <taxon>Magnoliopsida</taxon>
        <taxon>eudicotyledons</taxon>
        <taxon>Gunneridae</taxon>
        <taxon>Pentapetalae</taxon>
        <taxon>rosids</taxon>
        <taxon>malvids</taxon>
        <taxon>Malvales</taxon>
        <taxon>Malvaceae</taxon>
        <taxon>Malvoideae</taxon>
        <taxon>Hibiscus</taxon>
    </lineage>
</organism>
<comment type="pathway">
    <text evidence="1">Protein modification; protein ubiquitination.</text>
</comment>
<name>A0ABR2A4Z4_9ROSI</name>
<sequence>MANPKDPSESSFPFSDIPEDIQLCILSLLSPSDIARFASTSKRFVSLCRNDTKLWFNMCHRRWGSKTHISKWGGGNITYKLLYKTLTRWENLIGFWRHCGRADLLGHCPRFIVFEWGPSFVSGSRVNGTCQATKSPFLWMGISSDGQIVNFLDLEGQSELPTRGFDCWLDPFCSVQNLVPATLNFMGNNHFMVEENSNFWHCCKRNSSSKNIIEDNEEIVVVGHYSGKSRSLPDRLVPEMYSYFANRTSPGGDKSWRRQRKKEKERQGRRKWEPEHFLKLIDCLPTGDKPMQSL</sequence>
<dbReference type="PANTHER" id="PTHR12874">
    <property type="entry name" value="F-BOX ONLY PROTEIN 48-RELATED"/>
    <property type="match status" value="1"/>
</dbReference>
<dbReference type="SMART" id="SM00256">
    <property type="entry name" value="FBOX"/>
    <property type="match status" value="1"/>
</dbReference>
<dbReference type="Pfam" id="PF12937">
    <property type="entry name" value="F-box-like"/>
    <property type="match status" value="1"/>
</dbReference>
<accession>A0ABR2A4Z4</accession>
<dbReference type="CDD" id="cd09917">
    <property type="entry name" value="F-box_SF"/>
    <property type="match status" value="1"/>
</dbReference>
<evidence type="ECO:0000313" key="4">
    <source>
        <dbReference type="EMBL" id="KAK8488078.1"/>
    </source>
</evidence>
<keyword evidence="1" id="KW-0539">Nucleus</keyword>
<comment type="subunit">
    <text evidence="1">Component of the SCF-type E3 ligase complex.</text>
</comment>
<keyword evidence="5" id="KW-1185">Reference proteome</keyword>
<dbReference type="PROSITE" id="PS50181">
    <property type="entry name" value="FBOX"/>
    <property type="match status" value="1"/>
</dbReference>
<protein>
    <recommendedName>
        <fullName evidence="1">F-box protein</fullName>
    </recommendedName>
</protein>
<feature type="compositionally biased region" description="Basic and acidic residues" evidence="2">
    <location>
        <begin position="262"/>
        <end position="271"/>
    </location>
</feature>
<comment type="caution">
    <text evidence="4">The sequence shown here is derived from an EMBL/GenBank/DDBJ whole genome shotgun (WGS) entry which is preliminary data.</text>
</comment>
<evidence type="ECO:0000256" key="1">
    <source>
        <dbReference type="RuleBase" id="RU369085"/>
    </source>
</evidence>
<dbReference type="PANTHER" id="PTHR12874:SF28">
    <property type="entry name" value="F-BOX PROTEIN"/>
    <property type="match status" value="1"/>
</dbReference>
<gene>
    <name evidence="4" type="ORF">V6N12_029989</name>
</gene>
<feature type="domain" description="F-box" evidence="3">
    <location>
        <begin position="11"/>
        <end position="58"/>
    </location>
</feature>
<reference evidence="4 5" key="1">
    <citation type="journal article" date="2024" name="G3 (Bethesda)">
        <title>Genome assembly of Hibiscus sabdariffa L. provides insights into metabolisms of medicinal natural products.</title>
        <authorList>
            <person name="Kim T."/>
        </authorList>
    </citation>
    <scope>NUCLEOTIDE SEQUENCE [LARGE SCALE GENOMIC DNA]</scope>
    <source>
        <strain evidence="4">TK-2024</strain>
        <tissue evidence="4">Old leaves</tissue>
    </source>
</reference>
<dbReference type="Gene3D" id="1.20.1280.50">
    <property type="match status" value="1"/>
</dbReference>
<evidence type="ECO:0000313" key="5">
    <source>
        <dbReference type="Proteomes" id="UP001472677"/>
    </source>
</evidence>
<dbReference type="InterPro" id="IPR036047">
    <property type="entry name" value="F-box-like_dom_sf"/>
</dbReference>
<dbReference type="EMBL" id="JBBPBM010001034">
    <property type="protein sequence ID" value="KAK8488078.1"/>
    <property type="molecule type" value="Genomic_DNA"/>
</dbReference>
<keyword evidence="1" id="KW-0833">Ubl conjugation pathway</keyword>
<proteinExistence type="predicted"/>
<dbReference type="SUPFAM" id="SSF81383">
    <property type="entry name" value="F-box domain"/>
    <property type="match status" value="1"/>
</dbReference>